<dbReference type="Pfam" id="PF14238">
    <property type="entry name" value="DUF4340"/>
    <property type="match status" value="1"/>
</dbReference>
<accession>A0A1Y1QFL1</accession>
<name>A0A1Y1QFL1_9GAMM</name>
<dbReference type="Proteomes" id="UP000192491">
    <property type="component" value="Unassembled WGS sequence"/>
</dbReference>
<dbReference type="InterPro" id="IPR025641">
    <property type="entry name" value="DUF4340"/>
</dbReference>
<comment type="caution">
    <text evidence="2">The sequence shown here is derived from an EMBL/GenBank/DDBJ whole genome shotgun (WGS) entry which is preliminary data.</text>
</comment>
<dbReference type="EMBL" id="MTEJ01000334">
    <property type="protein sequence ID" value="OQX04501.1"/>
    <property type="molecule type" value="Genomic_DNA"/>
</dbReference>
<organism evidence="2 3">
    <name type="scientific">Thiothrix lacustris</name>
    <dbReference type="NCBI Taxonomy" id="525917"/>
    <lineage>
        <taxon>Bacteria</taxon>
        <taxon>Pseudomonadati</taxon>
        <taxon>Pseudomonadota</taxon>
        <taxon>Gammaproteobacteria</taxon>
        <taxon>Thiotrichales</taxon>
        <taxon>Thiotrichaceae</taxon>
        <taxon>Thiothrix</taxon>
    </lineage>
</organism>
<feature type="domain" description="DUF4340" evidence="1">
    <location>
        <begin position="73"/>
        <end position="173"/>
    </location>
</feature>
<reference evidence="2 3" key="1">
    <citation type="submission" date="2017-01" db="EMBL/GenBank/DDBJ databases">
        <title>Novel large sulfur bacteria in the metagenomes of groundwater-fed chemosynthetic microbial mats in the Lake Huron basin.</title>
        <authorList>
            <person name="Sharrar A.M."/>
            <person name="Flood B.E."/>
            <person name="Bailey J.V."/>
            <person name="Jones D.S."/>
            <person name="Biddanda B."/>
            <person name="Ruberg S.A."/>
            <person name="Marcus D.N."/>
            <person name="Dick G.J."/>
        </authorList>
    </citation>
    <scope>NUCLEOTIDE SEQUENCE [LARGE SCALE GENOMIC DNA]</scope>
    <source>
        <strain evidence="2">A8</strain>
    </source>
</reference>
<sequence length="265" mass="28963">MGTQARRFALNLTLLLVVAGLGAWVWWQAHTVEAQAATLLTLEREAITRIAITRELDSDKPSVMRLEKQGDHWQMLEPKAFALNPTRISQLFTLLDEAVAASYPAAGKDLKAYGLEPGTVAVMFNDQRLIFGAENPVSHNRYVLHDGTIKLVSETVFGLMTGTLEDWFANKLIPPGRSLQSVSLPQGYASQPTTLQNWQSADAVRVEAWDGKDAGHGAITLKLDNGSELALVLLTTQGELLLGHTAAGIRYVLPEVQRGNLLPSQ</sequence>
<gene>
    <name evidence="2" type="ORF">BWK73_36025</name>
</gene>
<dbReference type="AlphaFoldDB" id="A0A1Y1QFL1"/>
<evidence type="ECO:0000313" key="2">
    <source>
        <dbReference type="EMBL" id="OQX04501.1"/>
    </source>
</evidence>
<protein>
    <recommendedName>
        <fullName evidence="1">DUF4340 domain-containing protein</fullName>
    </recommendedName>
</protein>
<evidence type="ECO:0000313" key="3">
    <source>
        <dbReference type="Proteomes" id="UP000192491"/>
    </source>
</evidence>
<evidence type="ECO:0000259" key="1">
    <source>
        <dbReference type="Pfam" id="PF14238"/>
    </source>
</evidence>
<proteinExistence type="predicted"/>